<protein>
    <submittedName>
        <fullName evidence="2">Uncharacterized protein</fullName>
    </submittedName>
</protein>
<dbReference type="Proteomes" id="UP001303160">
    <property type="component" value="Unassembled WGS sequence"/>
</dbReference>
<accession>A0AAN6XGW2</accession>
<proteinExistence type="predicted"/>
<evidence type="ECO:0000256" key="1">
    <source>
        <dbReference type="SAM" id="MobiDB-lite"/>
    </source>
</evidence>
<sequence>MAPSIESHDPPQGAIRAASRLEVIFHLLDETMRSSAPRSGPDINQTLDQALPLSSTAPDTDDESFTASSVSGDEWTDIFTTAADDDEIRTKSQTTISRRSWIRALHTIGIDRPSDVGSSRWGGSERPSSNWNLADADGQSVRSTYRERGAGGLAVVEEDLDEDPGDLYDDPSDGMTTEPGDVRLNPVPPTPHLLNDLPGPNTLLNLEPLGPTSLEKGKQKETVCVHIRNGEECTCIDPSKLDQLQKDLQAHRDLIMEIEKDGVTRYARLPMVEVAGVEIEFDELQRKYWAMCAQSHCK</sequence>
<dbReference type="AlphaFoldDB" id="A0AAN6XGW2"/>
<evidence type="ECO:0000313" key="3">
    <source>
        <dbReference type="Proteomes" id="UP001303160"/>
    </source>
</evidence>
<dbReference type="EMBL" id="MU863924">
    <property type="protein sequence ID" value="KAK4200036.1"/>
    <property type="molecule type" value="Genomic_DNA"/>
</dbReference>
<reference evidence="2" key="1">
    <citation type="journal article" date="2023" name="Mol. Phylogenet. Evol.">
        <title>Genome-scale phylogeny and comparative genomics of the fungal order Sordariales.</title>
        <authorList>
            <person name="Hensen N."/>
            <person name="Bonometti L."/>
            <person name="Westerberg I."/>
            <person name="Brannstrom I.O."/>
            <person name="Guillou S."/>
            <person name="Cros-Aarteil S."/>
            <person name="Calhoun S."/>
            <person name="Haridas S."/>
            <person name="Kuo A."/>
            <person name="Mondo S."/>
            <person name="Pangilinan J."/>
            <person name="Riley R."/>
            <person name="LaButti K."/>
            <person name="Andreopoulos B."/>
            <person name="Lipzen A."/>
            <person name="Chen C."/>
            <person name="Yan M."/>
            <person name="Daum C."/>
            <person name="Ng V."/>
            <person name="Clum A."/>
            <person name="Steindorff A."/>
            <person name="Ohm R.A."/>
            <person name="Martin F."/>
            <person name="Silar P."/>
            <person name="Natvig D.O."/>
            <person name="Lalanne C."/>
            <person name="Gautier V."/>
            <person name="Ament-Velasquez S.L."/>
            <person name="Kruys A."/>
            <person name="Hutchinson M.I."/>
            <person name="Powell A.J."/>
            <person name="Barry K."/>
            <person name="Miller A.N."/>
            <person name="Grigoriev I.V."/>
            <person name="Debuchy R."/>
            <person name="Gladieux P."/>
            <person name="Hiltunen Thoren M."/>
            <person name="Johannesson H."/>
        </authorList>
    </citation>
    <scope>NUCLEOTIDE SEQUENCE</scope>
    <source>
        <strain evidence="2">CBS 315.58</strain>
    </source>
</reference>
<gene>
    <name evidence="2" type="ORF">QBC40DRAFT_280716</name>
</gene>
<name>A0AAN6XGW2_9PEZI</name>
<comment type="caution">
    <text evidence="2">The sequence shown here is derived from an EMBL/GenBank/DDBJ whole genome shotgun (WGS) entry which is preliminary data.</text>
</comment>
<feature type="region of interest" description="Disordered" evidence="1">
    <location>
        <begin position="115"/>
        <end position="135"/>
    </location>
</feature>
<feature type="region of interest" description="Disordered" evidence="1">
    <location>
        <begin position="52"/>
        <end position="71"/>
    </location>
</feature>
<keyword evidence="3" id="KW-1185">Reference proteome</keyword>
<evidence type="ECO:0000313" key="2">
    <source>
        <dbReference type="EMBL" id="KAK4200036.1"/>
    </source>
</evidence>
<organism evidence="2 3">
    <name type="scientific">Triangularia verruculosa</name>
    <dbReference type="NCBI Taxonomy" id="2587418"/>
    <lineage>
        <taxon>Eukaryota</taxon>
        <taxon>Fungi</taxon>
        <taxon>Dikarya</taxon>
        <taxon>Ascomycota</taxon>
        <taxon>Pezizomycotina</taxon>
        <taxon>Sordariomycetes</taxon>
        <taxon>Sordariomycetidae</taxon>
        <taxon>Sordariales</taxon>
        <taxon>Podosporaceae</taxon>
        <taxon>Triangularia</taxon>
    </lineage>
</organism>
<reference evidence="2" key="2">
    <citation type="submission" date="2023-05" db="EMBL/GenBank/DDBJ databases">
        <authorList>
            <consortium name="Lawrence Berkeley National Laboratory"/>
            <person name="Steindorff A."/>
            <person name="Hensen N."/>
            <person name="Bonometti L."/>
            <person name="Westerberg I."/>
            <person name="Brannstrom I.O."/>
            <person name="Guillou S."/>
            <person name="Cros-Aarteil S."/>
            <person name="Calhoun S."/>
            <person name="Haridas S."/>
            <person name="Kuo A."/>
            <person name="Mondo S."/>
            <person name="Pangilinan J."/>
            <person name="Riley R."/>
            <person name="Labutti K."/>
            <person name="Andreopoulos B."/>
            <person name="Lipzen A."/>
            <person name="Chen C."/>
            <person name="Yanf M."/>
            <person name="Daum C."/>
            <person name="Ng V."/>
            <person name="Clum A."/>
            <person name="Ohm R."/>
            <person name="Martin F."/>
            <person name="Silar P."/>
            <person name="Natvig D."/>
            <person name="Lalanne C."/>
            <person name="Gautier V."/>
            <person name="Ament-Velasquez S.L."/>
            <person name="Kruys A."/>
            <person name="Hutchinson M.I."/>
            <person name="Powell A.J."/>
            <person name="Barry K."/>
            <person name="Miller A.N."/>
            <person name="Grigoriev I.V."/>
            <person name="Debuchy R."/>
            <person name="Gladieux P."/>
            <person name="Thoren M.H."/>
            <person name="Johannesson H."/>
        </authorList>
    </citation>
    <scope>NUCLEOTIDE SEQUENCE</scope>
    <source>
        <strain evidence="2">CBS 315.58</strain>
    </source>
</reference>